<accession>A0A084EP75</accession>
<evidence type="ECO:0000313" key="3">
    <source>
        <dbReference type="Proteomes" id="UP000028533"/>
    </source>
</evidence>
<dbReference type="RefSeq" id="WP_036431596.1">
    <property type="nucleotide sequence ID" value="NZ_JFDO01000011.1"/>
</dbReference>
<feature type="transmembrane region" description="Helical" evidence="1">
    <location>
        <begin position="326"/>
        <end position="345"/>
    </location>
</feature>
<reference evidence="2 3" key="1">
    <citation type="submission" date="2014-02" db="EMBL/GenBank/DDBJ databases">
        <title>Genome sequence of Mycoplasma capricolum subsp. capricolum strain 14232.</title>
        <authorList>
            <person name="Sirand-Pugnet P."/>
            <person name="Breton M."/>
            <person name="Dordet-Frisoni E."/>
            <person name="Baranowski E."/>
            <person name="Barre A."/>
            <person name="Couture C."/>
            <person name="Dupuy V."/>
            <person name="Gaurivaud P."/>
            <person name="Jacob D."/>
            <person name="Lemaitre C."/>
            <person name="Manso-Silvan L."/>
            <person name="Nikolski M."/>
            <person name="Nouvel L.-X."/>
            <person name="Poumarat F."/>
            <person name="Tardy F."/>
            <person name="Thebault P."/>
            <person name="Theil S."/>
            <person name="Citti C."/>
            <person name="Thiaucourt F."/>
            <person name="Blanchard A."/>
        </authorList>
    </citation>
    <scope>NUCLEOTIDE SEQUENCE [LARGE SCALE GENOMIC DNA]</scope>
    <source>
        <strain evidence="2 3">14232</strain>
    </source>
</reference>
<comment type="caution">
    <text evidence="2">The sequence shown here is derived from an EMBL/GenBank/DDBJ whole genome shotgun (WGS) entry which is preliminary data.</text>
</comment>
<evidence type="ECO:0000256" key="1">
    <source>
        <dbReference type="SAM" id="Phobius"/>
    </source>
</evidence>
<name>A0A084EP75_MYCCA</name>
<dbReference type="Proteomes" id="UP000028533">
    <property type="component" value="Unassembled WGS sequence"/>
</dbReference>
<gene>
    <name evidence="2" type="ORF">MCAPa_3320</name>
</gene>
<keyword evidence="1" id="KW-0812">Transmembrane</keyword>
<organism evidence="2 3">
    <name type="scientific">Mycoplasma capricolum subsp. capricolum 14232</name>
    <dbReference type="NCBI Taxonomy" id="1188238"/>
    <lineage>
        <taxon>Bacteria</taxon>
        <taxon>Bacillati</taxon>
        <taxon>Mycoplasmatota</taxon>
        <taxon>Mollicutes</taxon>
        <taxon>Mycoplasmataceae</taxon>
        <taxon>Mycoplasma</taxon>
    </lineage>
</organism>
<evidence type="ECO:0000313" key="2">
    <source>
        <dbReference type="EMBL" id="KEZ19767.1"/>
    </source>
</evidence>
<protein>
    <recommendedName>
        <fullName evidence="4">Phosphatidic acid phosphatase type 2/haloperoxidase domain-containing protein</fullName>
    </recommendedName>
</protein>
<evidence type="ECO:0008006" key="4">
    <source>
        <dbReference type="Google" id="ProtNLM"/>
    </source>
</evidence>
<feature type="transmembrane region" description="Helical" evidence="1">
    <location>
        <begin position="294"/>
        <end position="314"/>
    </location>
</feature>
<feature type="transmembrane region" description="Helical" evidence="1">
    <location>
        <begin position="62"/>
        <end position="86"/>
    </location>
</feature>
<keyword evidence="1" id="KW-0472">Membrane</keyword>
<feature type="transmembrane region" description="Helical" evidence="1">
    <location>
        <begin position="15"/>
        <end position="42"/>
    </location>
</feature>
<dbReference type="CDD" id="cd01610">
    <property type="entry name" value="PAP2_like"/>
    <property type="match status" value="1"/>
</dbReference>
<keyword evidence="1" id="KW-1133">Transmembrane helix</keyword>
<feature type="transmembrane region" description="Helical" evidence="1">
    <location>
        <begin position="152"/>
        <end position="174"/>
    </location>
</feature>
<feature type="transmembrane region" description="Helical" evidence="1">
    <location>
        <begin position="357"/>
        <end position="377"/>
    </location>
</feature>
<dbReference type="AlphaFoldDB" id="A0A084EP75"/>
<feature type="transmembrane region" description="Helical" evidence="1">
    <location>
        <begin position="194"/>
        <end position="211"/>
    </location>
</feature>
<sequence length="388" mass="45713">MNNQFKLKNKKIKPVSILIILFVGFLFLISLIGFIFTSFYTIDLKLAIFFEKGFKYEIVRYWSIFYDILGTTELIVFILFNIMVLIESWFLLKSKTKKDNFWKKNKWILKLVYITVYVMFLVIKCITTYFKFNADNGFGYGGDAIYLLSSKYRNICLIASLVIHCIGLFVGFYIIHCKFKNDPSYLVDKYWIQAVKILFIVLISYTILVLLKGMTSRPYYYNIIYGDLLKQVKLNGHNDWVDHYLNQSTFKHGFNIGDNKYANNIPGEWPWYRINGGLFRPDKNLVQFKHWFDWAFPSGHIGATLIVGCTFFYFLTNNQKLTPLKITLLGLYFLHLVSMSFAIVVNRGHWVSDVTFTYLWLLPLIFLTHFLSLKILVIKNTRNIVKKI</sequence>
<dbReference type="EMBL" id="JFDO01000011">
    <property type="protein sequence ID" value="KEZ19767.1"/>
    <property type="molecule type" value="Genomic_DNA"/>
</dbReference>
<feature type="transmembrane region" description="Helical" evidence="1">
    <location>
        <begin position="107"/>
        <end position="132"/>
    </location>
</feature>
<proteinExistence type="predicted"/>